<evidence type="ECO:0000313" key="3">
    <source>
        <dbReference type="Proteomes" id="UP000006833"/>
    </source>
</evidence>
<dbReference type="InterPro" id="IPR000182">
    <property type="entry name" value="GNAT_dom"/>
</dbReference>
<reference evidence="3" key="1">
    <citation type="journal article" date="2010" name="ISME J.">
        <title>The complete genome sequence of the algal symbiont Dinoroseobacter shibae: a hitchhiker's guide to life in the sea.</title>
        <authorList>
            <person name="Wagner-Dobler I."/>
            <person name="Ballhausen B."/>
            <person name="Berger M."/>
            <person name="Brinkhoff T."/>
            <person name="Buchholz I."/>
            <person name="Bunk B."/>
            <person name="Cypionka H."/>
            <person name="Daniel R."/>
            <person name="Drepper T."/>
            <person name="Gerdts G."/>
            <person name="Hahnke S."/>
            <person name="Han C."/>
            <person name="Jahn D."/>
            <person name="Kalhoefer D."/>
            <person name="Kiss H."/>
            <person name="Klenk H.P."/>
            <person name="Kyrpides N."/>
            <person name="Liebl W."/>
            <person name="Liesegang H."/>
            <person name="Meincke L."/>
            <person name="Pati A."/>
            <person name="Petersen J."/>
            <person name="Piekarski T."/>
            <person name="Pommerenke C."/>
            <person name="Pradella S."/>
            <person name="Pukall R."/>
            <person name="Rabus R."/>
            <person name="Stackebrandt E."/>
            <person name="Thole S."/>
            <person name="Thompson L."/>
            <person name="Tielen P."/>
            <person name="Tomasch J."/>
            <person name="von Jan M."/>
            <person name="Wanphrut N."/>
            <person name="Wichels A."/>
            <person name="Zech H."/>
            <person name="Simon M."/>
        </authorList>
    </citation>
    <scope>NUCLEOTIDE SEQUENCE [LARGE SCALE GENOMIC DNA]</scope>
    <source>
        <strain evidence="3">DSM 16493 / NCIMB 14021 / DFL 12</strain>
    </source>
</reference>
<evidence type="ECO:0000313" key="2">
    <source>
        <dbReference type="EMBL" id="ABV94651.1"/>
    </source>
</evidence>
<proteinExistence type="predicted"/>
<dbReference type="KEGG" id="dsh:Dshi_2918"/>
<dbReference type="HOGENOM" id="CLU_081840_3_2_5"/>
<dbReference type="Gene3D" id="3.40.630.30">
    <property type="match status" value="1"/>
</dbReference>
<dbReference type="CDD" id="cd04301">
    <property type="entry name" value="NAT_SF"/>
    <property type="match status" value="1"/>
</dbReference>
<dbReference type="Pfam" id="PF00583">
    <property type="entry name" value="Acetyltransf_1"/>
    <property type="match status" value="1"/>
</dbReference>
<dbReference type="RefSeq" id="WP_012179579.1">
    <property type="nucleotide sequence ID" value="NC_009952.1"/>
</dbReference>
<dbReference type="EMBL" id="CP000830">
    <property type="protein sequence ID" value="ABV94651.1"/>
    <property type="molecule type" value="Genomic_DNA"/>
</dbReference>
<dbReference type="STRING" id="398580.Dshi_2918"/>
<keyword evidence="3" id="KW-1185">Reference proteome</keyword>
<feature type="domain" description="N-acetyltransferase" evidence="1">
    <location>
        <begin position="4"/>
        <end position="145"/>
    </location>
</feature>
<evidence type="ECO:0000259" key="1">
    <source>
        <dbReference type="PROSITE" id="PS51186"/>
    </source>
</evidence>
<dbReference type="Proteomes" id="UP000006833">
    <property type="component" value="Chromosome"/>
</dbReference>
<dbReference type="PROSITE" id="PS51186">
    <property type="entry name" value="GNAT"/>
    <property type="match status" value="1"/>
</dbReference>
<sequence>MVEFELREAGRADAFAISILVETSFEGSREDRLIKDLRAEDALGLELVAIERGHVIGHAAFPRLSRPEGWYALAPLTVRADRRRMGVGSALVRVGIDRLRQAEAPALLVLGDPDYYERFGFSLGAAAKLRSAYPKNNLMMLAFAPGLSGAAFDVDYPSVFLRN</sequence>
<protein>
    <recommendedName>
        <fullName evidence="1">N-acetyltransferase domain-containing protein</fullName>
    </recommendedName>
</protein>
<dbReference type="InterPro" id="IPR016181">
    <property type="entry name" value="Acyl_CoA_acyltransferase"/>
</dbReference>
<dbReference type="eggNOG" id="COG3153">
    <property type="taxonomic scope" value="Bacteria"/>
</dbReference>
<dbReference type="GO" id="GO:0016747">
    <property type="term" value="F:acyltransferase activity, transferring groups other than amino-acyl groups"/>
    <property type="evidence" value="ECO:0007669"/>
    <property type="project" value="InterPro"/>
</dbReference>
<name>A8LJP8_DINSH</name>
<organism evidence="2 3">
    <name type="scientific">Dinoroseobacter shibae (strain DSM 16493 / NCIMB 14021 / DFL 12)</name>
    <dbReference type="NCBI Taxonomy" id="398580"/>
    <lineage>
        <taxon>Bacteria</taxon>
        <taxon>Pseudomonadati</taxon>
        <taxon>Pseudomonadota</taxon>
        <taxon>Alphaproteobacteria</taxon>
        <taxon>Rhodobacterales</taxon>
        <taxon>Roseobacteraceae</taxon>
        <taxon>Dinoroseobacter</taxon>
    </lineage>
</organism>
<accession>A8LJP8</accession>
<dbReference type="AlphaFoldDB" id="A8LJP8"/>
<dbReference type="OrthoDB" id="9797178at2"/>
<gene>
    <name evidence="2" type="ordered locus">Dshi_2918</name>
</gene>
<dbReference type="SUPFAM" id="SSF55729">
    <property type="entry name" value="Acyl-CoA N-acyltransferases (Nat)"/>
    <property type="match status" value="1"/>
</dbReference>